<keyword evidence="8" id="KW-1185">Reference proteome</keyword>
<dbReference type="InterPro" id="IPR052406">
    <property type="entry name" value="Chromatin_Remodeling_Comp"/>
</dbReference>
<dbReference type="Gene3D" id="1.10.10.10">
    <property type="entry name" value="Winged helix-like DNA-binding domain superfamily/Winged helix DNA-binding domain"/>
    <property type="match status" value="1"/>
</dbReference>
<dbReference type="Pfam" id="PF02257">
    <property type="entry name" value="RFX_DNA_binding"/>
    <property type="match status" value="1"/>
</dbReference>
<dbReference type="PANTHER" id="PTHR22970">
    <property type="entry name" value="AT-RICH INTERACTIVE DOMAIN-CONTAINING PROTEIN 2"/>
    <property type="match status" value="1"/>
</dbReference>
<keyword evidence="2" id="KW-0805">Transcription regulation</keyword>
<protein>
    <recommendedName>
        <fullName evidence="6">RFX-type winged-helix domain-containing protein</fullName>
    </recommendedName>
</protein>
<feature type="compositionally biased region" description="Low complexity" evidence="5">
    <location>
        <begin position="337"/>
        <end position="352"/>
    </location>
</feature>
<evidence type="ECO:0000256" key="2">
    <source>
        <dbReference type="ARBA" id="ARBA00023015"/>
    </source>
</evidence>
<dbReference type="PANTHER" id="PTHR22970:SF14">
    <property type="entry name" value="AT-RICH INTERACTIVE DOMAIN-CONTAINING PROTEIN 2"/>
    <property type="match status" value="1"/>
</dbReference>
<feature type="compositionally biased region" description="Polar residues" evidence="5">
    <location>
        <begin position="279"/>
        <end position="293"/>
    </location>
</feature>
<feature type="compositionally biased region" description="Polar residues" evidence="5">
    <location>
        <begin position="245"/>
        <end position="257"/>
    </location>
</feature>
<feature type="compositionally biased region" description="Polar residues" evidence="5">
    <location>
        <begin position="471"/>
        <end position="480"/>
    </location>
</feature>
<dbReference type="GO" id="GO:0006355">
    <property type="term" value="P:regulation of DNA-templated transcription"/>
    <property type="evidence" value="ECO:0007669"/>
    <property type="project" value="InterPro"/>
</dbReference>
<feature type="region of interest" description="Disordered" evidence="5">
    <location>
        <begin position="443"/>
        <end position="500"/>
    </location>
</feature>
<dbReference type="EMBL" id="CASHTH010002047">
    <property type="protein sequence ID" value="CAI8023976.1"/>
    <property type="molecule type" value="Genomic_DNA"/>
</dbReference>
<dbReference type="GO" id="GO:0006325">
    <property type="term" value="P:chromatin organization"/>
    <property type="evidence" value="ECO:0007669"/>
    <property type="project" value="UniProtKB-KW"/>
</dbReference>
<organism evidence="7 8">
    <name type="scientific">Geodia barretti</name>
    <name type="common">Barrett's horny sponge</name>
    <dbReference type="NCBI Taxonomy" id="519541"/>
    <lineage>
        <taxon>Eukaryota</taxon>
        <taxon>Metazoa</taxon>
        <taxon>Porifera</taxon>
        <taxon>Demospongiae</taxon>
        <taxon>Heteroscleromorpha</taxon>
        <taxon>Tetractinellida</taxon>
        <taxon>Astrophorina</taxon>
        <taxon>Geodiidae</taxon>
        <taxon>Geodia</taxon>
    </lineage>
</organism>
<accession>A0AA35S8P1</accession>
<evidence type="ECO:0000313" key="7">
    <source>
        <dbReference type="EMBL" id="CAI8023976.1"/>
    </source>
</evidence>
<evidence type="ECO:0000256" key="4">
    <source>
        <dbReference type="ARBA" id="ARBA00023242"/>
    </source>
</evidence>
<feature type="compositionally biased region" description="Low complexity" evidence="5">
    <location>
        <begin position="450"/>
        <end position="470"/>
    </location>
</feature>
<evidence type="ECO:0000256" key="1">
    <source>
        <dbReference type="ARBA" id="ARBA00022853"/>
    </source>
</evidence>
<name>A0AA35S8P1_GEOBA</name>
<dbReference type="InterPro" id="IPR003150">
    <property type="entry name" value="DNA-bd_RFX"/>
</dbReference>
<keyword evidence="4" id="KW-0539">Nucleus</keyword>
<keyword evidence="3" id="KW-0804">Transcription</keyword>
<gene>
    <name evidence="7" type="ORF">GBAR_LOCUS13977</name>
</gene>
<sequence length="525" mass="56606">MITLDSLYFLTNHHREVAQRVAIVCGLVDVLVWLLSFRIETLPSSSLAQMKLFFIGDSASLAQYLADIQAKPKQVQSLTLPVSGGVVSVGTRGVVASPLATNQIRSVTATRTGSPLLTNQIVARSQGEFPRGRSENSGHYCWEQSLFHSGEQGSDPHQQQPGEEFAIEWLKQTYEAQPTHHLVLLVDLYAQYVLHCSSKGKKTFLNNTEFLSALKKVFPSSQTREVRTVAKKLIHFITGLRRISQPSKTTPPLATNHTPSTVSTATSPSSVSTATSSTPQTNHGCTATQVTSTCPPNSVTQLTTFAPVQFGRKSSSVSLQSSSVASFGSTPTPPPSLSVSPSPSAPSSNVSSRDSTPSMRISPDLETLTPSPQPQTKRSSDQNSLCNDVTPAKNDVMVSRSSSLNSHISPTEAHFTASSLPSSSSSSSNSAIPRLLPSPLLLSLPPPPHLRSSSTPSLPSPPHTVTSLPTRQQPIATPTSKRSDDRNSSLPLENPNNLTNEELGEEKIKIFQIDKWKNLKMIPHL</sequence>
<dbReference type="Proteomes" id="UP001174909">
    <property type="component" value="Unassembled WGS sequence"/>
</dbReference>
<keyword evidence="1" id="KW-0156">Chromatin regulator</keyword>
<evidence type="ECO:0000256" key="3">
    <source>
        <dbReference type="ARBA" id="ARBA00023163"/>
    </source>
</evidence>
<evidence type="ECO:0000313" key="8">
    <source>
        <dbReference type="Proteomes" id="UP001174909"/>
    </source>
</evidence>
<feature type="region of interest" description="Disordered" evidence="5">
    <location>
        <begin position="323"/>
        <end position="389"/>
    </location>
</feature>
<proteinExistence type="predicted"/>
<dbReference type="AlphaFoldDB" id="A0AA35S8P1"/>
<comment type="caution">
    <text evidence="7">The sequence shown here is derived from an EMBL/GenBank/DDBJ whole genome shotgun (WGS) entry which is preliminary data.</text>
</comment>
<feature type="compositionally biased region" description="Low complexity" evidence="5">
    <location>
        <begin position="258"/>
        <end position="278"/>
    </location>
</feature>
<evidence type="ECO:0000256" key="5">
    <source>
        <dbReference type="SAM" id="MobiDB-lite"/>
    </source>
</evidence>
<dbReference type="InterPro" id="IPR036388">
    <property type="entry name" value="WH-like_DNA-bd_sf"/>
</dbReference>
<feature type="domain" description="RFX-type winged-helix" evidence="6">
    <location>
        <begin position="164"/>
        <end position="237"/>
    </location>
</feature>
<feature type="compositionally biased region" description="Polar residues" evidence="5">
    <location>
        <begin position="368"/>
        <end position="387"/>
    </location>
</feature>
<reference evidence="7" key="1">
    <citation type="submission" date="2023-03" db="EMBL/GenBank/DDBJ databases">
        <authorList>
            <person name="Steffen K."/>
            <person name="Cardenas P."/>
        </authorList>
    </citation>
    <scope>NUCLEOTIDE SEQUENCE</scope>
</reference>
<feature type="compositionally biased region" description="Low complexity" evidence="5">
    <location>
        <begin position="488"/>
        <end position="500"/>
    </location>
</feature>
<dbReference type="GO" id="GO:0003677">
    <property type="term" value="F:DNA binding"/>
    <property type="evidence" value="ECO:0007669"/>
    <property type="project" value="InterPro"/>
</dbReference>
<feature type="region of interest" description="Disordered" evidence="5">
    <location>
        <begin position="245"/>
        <end position="293"/>
    </location>
</feature>
<evidence type="ECO:0000259" key="6">
    <source>
        <dbReference type="Pfam" id="PF02257"/>
    </source>
</evidence>